<dbReference type="Gene3D" id="1.20.1250.20">
    <property type="entry name" value="MFS general substrate transporter like domains"/>
    <property type="match status" value="1"/>
</dbReference>
<organism evidence="9 10">
    <name type="scientific">Polycladospora coralii</name>
    <dbReference type="NCBI Taxonomy" id="2771432"/>
    <lineage>
        <taxon>Bacteria</taxon>
        <taxon>Bacillati</taxon>
        <taxon>Bacillota</taxon>
        <taxon>Bacilli</taxon>
        <taxon>Bacillales</taxon>
        <taxon>Thermoactinomycetaceae</taxon>
        <taxon>Polycladospora</taxon>
    </lineage>
</organism>
<dbReference type="GO" id="GO:0005886">
    <property type="term" value="C:plasma membrane"/>
    <property type="evidence" value="ECO:0007669"/>
    <property type="project" value="UniProtKB-SubCell"/>
</dbReference>
<protein>
    <submittedName>
        <fullName evidence="9">MFS transporter</fullName>
    </submittedName>
</protein>
<keyword evidence="4 7" id="KW-0812">Transmembrane</keyword>
<feature type="transmembrane region" description="Helical" evidence="7">
    <location>
        <begin position="232"/>
        <end position="252"/>
    </location>
</feature>
<dbReference type="Proteomes" id="UP000661691">
    <property type="component" value="Unassembled WGS sequence"/>
</dbReference>
<keyword evidence="5 7" id="KW-1133">Transmembrane helix</keyword>
<evidence type="ECO:0000256" key="7">
    <source>
        <dbReference type="SAM" id="Phobius"/>
    </source>
</evidence>
<feature type="domain" description="Major facilitator superfamily (MFS) profile" evidence="8">
    <location>
        <begin position="24"/>
        <end position="412"/>
    </location>
</feature>
<comment type="subcellular location">
    <subcellularLocation>
        <location evidence="1">Cell membrane</location>
        <topology evidence="1">Multi-pass membrane protein</topology>
    </subcellularLocation>
</comment>
<name>A0A926N8Y5_9BACL</name>
<proteinExistence type="predicted"/>
<feature type="transmembrane region" description="Helical" evidence="7">
    <location>
        <begin position="59"/>
        <end position="81"/>
    </location>
</feature>
<evidence type="ECO:0000256" key="2">
    <source>
        <dbReference type="ARBA" id="ARBA00022448"/>
    </source>
</evidence>
<dbReference type="InterPro" id="IPR020846">
    <property type="entry name" value="MFS_dom"/>
</dbReference>
<gene>
    <name evidence="9" type="ORF">IC620_08125</name>
</gene>
<feature type="transmembrane region" description="Helical" evidence="7">
    <location>
        <begin position="358"/>
        <end position="381"/>
    </location>
</feature>
<dbReference type="CDD" id="cd06173">
    <property type="entry name" value="MFS_MefA_like"/>
    <property type="match status" value="1"/>
</dbReference>
<dbReference type="EMBL" id="JACXAH010000010">
    <property type="protein sequence ID" value="MBD1372321.1"/>
    <property type="molecule type" value="Genomic_DNA"/>
</dbReference>
<keyword evidence="2" id="KW-0813">Transport</keyword>
<keyword evidence="10" id="KW-1185">Reference proteome</keyword>
<feature type="transmembrane region" description="Helical" evidence="7">
    <location>
        <begin position="298"/>
        <end position="315"/>
    </location>
</feature>
<evidence type="ECO:0000256" key="4">
    <source>
        <dbReference type="ARBA" id="ARBA00022692"/>
    </source>
</evidence>
<dbReference type="Pfam" id="PF07690">
    <property type="entry name" value="MFS_1"/>
    <property type="match status" value="1"/>
</dbReference>
<reference evidence="9" key="1">
    <citation type="submission" date="2020-09" db="EMBL/GenBank/DDBJ databases">
        <title>A novel bacterium of genus Hazenella, isolated from South China Sea.</title>
        <authorList>
            <person name="Huang H."/>
            <person name="Mo K."/>
            <person name="Hu Y."/>
        </authorList>
    </citation>
    <scope>NUCLEOTIDE SEQUENCE</scope>
    <source>
        <strain evidence="9">IB182357</strain>
    </source>
</reference>
<evidence type="ECO:0000256" key="1">
    <source>
        <dbReference type="ARBA" id="ARBA00004651"/>
    </source>
</evidence>
<dbReference type="RefSeq" id="WP_191140610.1">
    <property type="nucleotide sequence ID" value="NZ_JACXAG020000007.1"/>
</dbReference>
<dbReference type="PANTHER" id="PTHR23513:SF6">
    <property type="entry name" value="MAJOR FACILITATOR SUPERFAMILY ASSOCIATED DOMAIN-CONTAINING PROTEIN"/>
    <property type="match status" value="1"/>
</dbReference>
<dbReference type="PROSITE" id="PS50850">
    <property type="entry name" value="MFS"/>
    <property type="match status" value="1"/>
</dbReference>
<evidence type="ECO:0000313" key="9">
    <source>
        <dbReference type="EMBL" id="MBD1372321.1"/>
    </source>
</evidence>
<keyword evidence="6 7" id="KW-0472">Membrane</keyword>
<evidence type="ECO:0000259" key="8">
    <source>
        <dbReference type="PROSITE" id="PS50850"/>
    </source>
</evidence>
<evidence type="ECO:0000256" key="6">
    <source>
        <dbReference type="ARBA" id="ARBA00023136"/>
    </source>
</evidence>
<evidence type="ECO:0000313" key="10">
    <source>
        <dbReference type="Proteomes" id="UP000661691"/>
    </source>
</evidence>
<keyword evidence="3" id="KW-1003">Cell membrane</keyword>
<dbReference type="InterPro" id="IPR036259">
    <property type="entry name" value="MFS_trans_sf"/>
</dbReference>
<accession>A0A926N8Y5</accession>
<feature type="transmembrane region" description="Helical" evidence="7">
    <location>
        <begin position="272"/>
        <end position="291"/>
    </location>
</feature>
<evidence type="ECO:0000256" key="5">
    <source>
        <dbReference type="ARBA" id="ARBA00022989"/>
    </source>
</evidence>
<feature type="transmembrane region" description="Helical" evidence="7">
    <location>
        <begin position="321"/>
        <end position="346"/>
    </location>
</feature>
<feature type="transmembrane region" description="Helical" evidence="7">
    <location>
        <begin position="183"/>
        <end position="202"/>
    </location>
</feature>
<feature type="transmembrane region" description="Helical" evidence="7">
    <location>
        <begin position="25"/>
        <end position="44"/>
    </location>
</feature>
<dbReference type="PANTHER" id="PTHR23513">
    <property type="entry name" value="INTEGRAL MEMBRANE EFFLUX PROTEIN-RELATED"/>
    <property type="match status" value="1"/>
</dbReference>
<sequence>MNQTLLTREHAPHETKSSIFRNKNFVIAWLSSLFTGLAFSMYLLGETWYVVNELKLETMLGFVLMMTAIPRVVLTMVGGVLADRLDKRKVMFYADLSRVGVLIVMVWLLLTGVLPITVLLLFAFIFGTLDGLYQPASSSLVVQLVERSQLTKANAFMQTSMQICMLVGPLLAATLLFVGSYTMLFSVVAACLFVGACMILLVKRRDSSEKREKKSFKAEWLEGYRYVRADTFILSCMALICLINLLIAGPAMTSIPLIVEQKLAGSALELSYFEAAMAVGMIVGATCIGLSKQKKRRATWVLLLLLLLCLTQILWAGISTFLYGIVILWVTGTILGMTNVLVITIMQERIDSDKIGRVMSFVGTAAQGLLPVSFGIMGVLLSVGVSVSMLLIITGILGVFLTISMFYVKAYRAGDQV</sequence>
<feature type="transmembrane region" description="Helical" evidence="7">
    <location>
        <begin position="387"/>
        <end position="408"/>
    </location>
</feature>
<dbReference type="InterPro" id="IPR011701">
    <property type="entry name" value="MFS"/>
</dbReference>
<comment type="caution">
    <text evidence="9">The sequence shown here is derived from an EMBL/GenBank/DDBJ whole genome shotgun (WGS) entry which is preliminary data.</text>
</comment>
<dbReference type="GO" id="GO:0022857">
    <property type="term" value="F:transmembrane transporter activity"/>
    <property type="evidence" value="ECO:0007669"/>
    <property type="project" value="InterPro"/>
</dbReference>
<evidence type="ECO:0000256" key="3">
    <source>
        <dbReference type="ARBA" id="ARBA00022475"/>
    </source>
</evidence>
<dbReference type="SUPFAM" id="SSF103473">
    <property type="entry name" value="MFS general substrate transporter"/>
    <property type="match status" value="1"/>
</dbReference>
<dbReference type="AlphaFoldDB" id="A0A926N8Y5"/>